<dbReference type="GO" id="GO:0003779">
    <property type="term" value="F:actin binding"/>
    <property type="evidence" value="ECO:0007669"/>
    <property type="project" value="InterPro"/>
</dbReference>
<organism evidence="2">
    <name type="scientific">Edafosvirus sp</name>
    <dbReference type="NCBI Taxonomy" id="2487765"/>
    <lineage>
        <taxon>Viruses</taxon>
        <taxon>Varidnaviria</taxon>
        <taxon>Bamfordvirae</taxon>
        <taxon>Nucleocytoviricota</taxon>
        <taxon>Megaviricetes</taxon>
        <taxon>Imitervirales</taxon>
        <taxon>Mimiviridae</taxon>
        <taxon>Klosneuvirinae</taxon>
    </lineage>
</organism>
<dbReference type="GO" id="GO:0007010">
    <property type="term" value="P:cytoskeleton organization"/>
    <property type="evidence" value="ECO:0007669"/>
    <property type="project" value="InterPro"/>
</dbReference>
<dbReference type="EMBL" id="MK072075">
    <property type="protein sequence ID" value="AYV78365.1"/>
    <property type="molecule type" value="Genomic_DNA"/>
</dbReference>
<dbReference type="InterPro" id="IPR013912">
    <property type="entry name" value="Adenylate_cyclase-assoc_CAP_C"/>
</dbReference>
<dbReference type="SUPFAM" id="SSF69340">
    <property type="entry name" value="C-terminal domain of adenylylcyclase associated protein"/>
    <property type="match status" value="1"/>
</dbReference>
<dbReference type="Pfam" id="PF08603">
    <property type="entry name" value="CAP_C"/>
    <property type="match status" value="1"/>
</dbReference>
<name>A0A3G4ZTY9_9VIRU</name>
<dbReference type="InterPro" id="IPR036223">
    <property type="entry name" value="CAP_C_sf"/>
</dbReference>
<feature type="domain" description="C-CAP/cofactor C-like" evidence="1">
    <location>
        <begin position="1"/>
        <end position="123"/>
    </location>
</feature>
<accession>A0A3G4ZTY9</accession>
<gene>
    <name evidence="2" type="ORF">Edafosvirus10_40</name>
</gene>
<evidence type="ECO:0000313" key="2">
    <source>
        <dbReference type="EMBL" id="AYV78365.1"/>
    </source>
</evidence>
<evidence type="ECO:0000259" key="1">
    <source>
        <dbReference type="PROSITE" id="PS51329"/>
    </source>
</evidence>
<sequence length="123" mass="14245">MVNKNIITFTDLNELEQDFKNYLDHKVTIKYENCKNMKIKFGSKINKLMIINCENMEISLDGLVNGLRIKKAQSINIVNLKNMPIGSVQIEKSRDVNVRLARLTYDKKDIEIDDSKNVKIIDV</sequence>
<dbReference type="PROSITE" id="PS51329">
    <property type="entry name" value="C_CAP_COFACTOR_C"/>
    <property type="match status" value="1"/>
</dbReference>
<protein>
    <recommendedName>
        <fullName evidence="1">C-CAP/cofactor C-like domain-containing protein</fullName>
    </recommendedName>
</protein>
<reference evidence="2" key="1">
    <citation type="submission" date="2018-10" db="EMBL/GenBank/DDBJ databases">
        <title>Hidden diversity of soil giant viruses.</title>
        <authorList>
            <person name="Schulz F."/>
            <person name="Alteio L."/>
            <person name="Goudeau D."/>
            <person name="Ryan E.M."/>
            <person name="Malmstrom R.R."/>
            <person name="Blanchard J."/>
            <person name="Woyke T."/>
        </authorList>
    </citation>
    <scope>NUCLEOTIDE SEQUENCE</scope>
    <source>
        <strain evidence="2">EDV1</strain>
    </source>
</reference>
<proteinExistence type="predicted"/>
<dbReference type="InterPro" id="IPR016098">
    <property type="entry name" value="CAP/MinC_C"/>
</dbReference>
<dbReference type="Gene3D" id="2.160.20.70">
    <property type="match status" value="1"/>
</dbReference>
<dbReference type="InterPro" id="IPR017901">
    <property type="entry name" value="C-CAP_CF_C-like"/>
</dbReference>